<feature type="binding site" evidence="7">
    <location>
        <begin position="93"/>
        <end position="98"/>
    </location>
    <ligand>
        <name>NAD(+)</name>
        <dbReference type="ChEBI" id="CHEBI:57540"/>
    </ligand>
</feature>
<dbReference type="GO" id="GO:0005737">
    <property type="term" value="C:cytoplasm"/>
    <property type="evidence" value="ECO:0007669"/>
    <property type="project" value="UniProtKB-SubCell"/>
</dbReference>
<dbReference type="NCBIfam" id="NF003995">
    <property type="entry name" value="PRK05472.2-4"/>
    <property type="match status" value="1"/>
</dbReference>
<evidence type="ECO:0000256" key="3">
    <source>
        <dbReference type="ARBA" id="ARBA00023015"/>
    </source>
</evidence>
<dbReference type="Proteomes" id="UP000503399">
    <property type="component" value="Chromosome"/>
</dbReference>
<dbReference type="NCBIfam" id="NF003994">
    <property type="entry name" value="PRK05472.2-3"/>
    <property type="match status" value="1"/>
</dbReference>
<dbReference type="GO" id="GO:0003700">
    <property type="term" value="F:DNA-binding transcription factor activity"/>
    <property type="evidence" value="ECO:0007669"/>
    <property type="project" value="UniProtKB-UniRule"/>
</dbReference>
<keyword evidence="3 7" id="KW-0805">Transcription regulation</keyword>
<evidence type="ECO:0000256" key="1">
    <source>
        <dbReference type="ARBA" id="ARBA00022490"/>
    </source>
</evidence>
<dbReference type="SMART" id="SM00881">
    <property type="entry name" value="CoA_binding"/>
    <property type="match status" value="1"/>
</dbReference>
<proteinExistence type="inferred from homology"/>
<dbReference type="InterPro" id="IPR036388">
    <property type="entry name" value="WH-like_DNA-bd_sf"/>
</dbReference>
<dbReference type="KEGG" id="hfv:R50_1827"/>
<dbReference type="InterPro" id="IPR036390">
    <property type="entry name" value="WH_DNA-bd_sf"/>
</dbReference>
<dbReference type="NCBIfam" id="NF003989">
    <property type="entry name" value="PRK05472.1-3"/>
    <property type="match status" value="1"/>
</dbReference>
<evidence type="ECO:0000256" key="4">
    <source>
        <dbReference type="ARBA" id="ARBA00023027"/>
    </source>
</evidence>
<dbReference type="PANTHER" id="PTHR35786">
    <property type="entry name" value="REDOX-SENSING TRANSCRIPTIONAL REPRESSOR REX"/>
    <property type="match status" value="1"/>
</dbReference>
<dbReference type="InterPro" id="IPR003781">
    <property type="entry name" value="CoA-bd"/>
</dbReference>
<evidence type="ECO:0000313" key="10">
    <source>
        <dbReference type="Proteomes" id="UP000503399"/>
    </source>
</evidence>
<gene>
    <name evidence="7 9" type="primary">rex</name>
    <name evidence="9" type="ORF">R50_1827</name>
</gene>
<dbReference type="SUPFAM" id="SSF46785">
    <property type="entry name" value="Winged helix' DNA-binding domain"/>
    <property type="match status" value="1"/>
</dbReference>
<dbReference type="Gene3D" id="3.40.50.720">
    <property type="entry name" value="NAD(P)-binding Rossmann-like Domain"/>
    <property type="match status" value="1"/>
</dbReference>
<dbReference type="NCBIfam" id="NF003996">
    <property type="entry name" value="PRK05472.2-5"/>
    <property type="match status" value="1"/>
</dbReference>
<dbReference type="SUPFAM" id="SSF51735">
    <property type="entry name" value="NAD(P)-binding Rossmann-fold domains"/>
    <property type="match status" value="1"/>
</dbReference>
<evidence type="ECO:0000256" key="6">
    <source>
        <dbReference type="ARBA" id="ARBA00023163"/>
    </source>
</evidence>
<dbReference type="GO" id="GO:0003677">
    <property type="term" value="F:DNA binding"/>
    <property type="evidence" value="ECO:0007669"/>
    <property type="project" value="UniProtKB-UniRule"/>
</dbReference>
<keyword evidence="6 7" id="KW-0804">Transcription</keyword>
<dbReference type="InterPro" id="IPR036291">
    <property type="entry name" value="NAD(P)-bd_dom_sf"/>
</dbReference>
<comment type="similarity">
    <text evidence="7">Belongs to the transcriptional regulatory Rex family.</text>
</comment>
<dbReference type="PANTHER" id="PTHR35786:SF1">
    <property type="entry name" value="REDOX-SENSING TRANSCRIPTIONAL REPRESSOR REX 1"/>
    <property type="match status" value="1"/>
</dbReference>
<keyword evidence="1 7" id="KW-0963">Cytoplasm</keyword>
<evidence type="ECO:0000256" key="7">
    <source>
        <dbReference type="HAMAP-Rule" id="MF_01131"/>
    </source>
</evidence>
<protein>
    <recommendedName>
        <fullName evidence="7">Redox-sensing transcriptional repressor Rex</fullName>
    </recommendedName>
</protein>
<evidence type="ECO:0000256" key="2">
    <source>
        <dbReference type="ARBA" id="ARBA00022491"/>
    </source>
</evidence>
<name>A0A6F8ZIB1_9FIRM</name>
<dbReference type="GO" id="GO:0045892">
    <property type="term" value="P:negative regulation of DNA-templated transcription"/>
    <property type="evidence" value="ECO:0007669"/>
    <property type="project" value="InterPro"/>
</dbReference>
<keyword evidence="2 7" id="KW-0678">Repressor</keyword>
<dbReference type="GO" id="GO:0051775">
    <property type="term" value="P:response to redox state"/>
    <property type="evidence" value="ECO:0007669"/>
    <property type="project" value="InterPro"/>
</dbReference>
<dbReference type="AlphaFoldDB" id="A0A6F8ZIB1"/>
<dbReference type="EMBL" id="LR778114">
    <property type="protein sequence ID" value="CAB1129328.1"/>
    <property type="molecule type" value="Genomic_DNA"/>
</dbReference>
<evidence type="ECO:0000313" key="9">
    <source>
        <dbReference type="EMBL" id="CAB1129328.1"/>
    </source>
</evidence>
<reference evidence="9 10" key="1">
    <citation type="submission" date="2020-02" db="EMBL/GenBank/DDBJ databases">
        <authorList>
            <person name="Hogendoorn C."/>
        </authorList>
    </citation>
    <scope>NUCLEOTIDE SEQUENCE [LARGE SCALE GENOMIC DNA]</scope>
    <source>
        <strain evidence="9">R501</strain>
    </source>
</reference>
<keyword evidence="5 7" id="KW-0238">DNA-binding</keyword>
<dbReference type="Pfam" id="PF02629">
    <property type="entry name" value="CoA_binding"/>
    <property type="match status" value="1"/>
</dbReference>
<sequence>MSQVPSPGARRIPDATIRRLPAYLRALERSSLSRMTSGELGQLTGFSSEQVRKDLAYFGAFGTRGVGYEVPALAREIRRILGLDREVLAVLVGAGHLGTALLRYSQFSSQDVQVAAAFDVDPRVVGTTIGRVVVEPLEHLEERVQELGARIGIVAVPAGAANAVGERLTRAGVRAILNFAPVTICQACPEVVVHNIDLALELQALAYFVTVTPDKSLAVERDL</sequence>
<dbReference type="Pfam" id="PF06971">
    <property type="entry name" value="Put_DNA-bind_N"/>
    <property type="match status" value="1"/>
</dbReference>
<comment type="subunit">
    <text evidence="7">Homodimer.</text>
</comment>
<dbReference type="InterPro" id="IPR009718">
    <property type="entry name" value="Rex_DNA-bd_C_dom"/>
</dbReference>
<keyword evidence="4 7" id="KW-0520">NAD</keyword>
<feature type="domain" description="CoA-binding" evidence="8">
    <location>
        <begin position="82"/>
        <end position="183"/>
    </location>
</feature>
<keyword evidence="10" id="KW-1185">Reference proteome</keyword>
<dbReference type="InterPro" id="IPR022876">
    <property type="entry name" value="Tscrpt_rep_Rex"/>
</dbReference>
<evidence type="ECO:0000259" key="8">
    <source>
        <dbReference type="SMART" id="SM00881"/>
    </source>
</evidence>
<organism evidence="9 10">
    <name type="scientific">Candidatus Hydrogenisulfobacillus filiaventi</name>
    <dbReference type="NCBI Taxonomy" id="2707344"/>
    <lineage>
        <taxon>Bacteria</taxon>
        <taxon>Bacillati</taxon>
        <taxon>Bacillota</taxon>
        <taxon>Clostridia</taxon>
        <taxon>Eubacteriales</taxon>
        <taxon>Clostridiales Family XVII. Incertae Sedis</taxon>
        <taxon>Candidatus Hydrogenisulfobacillus</taxon>
    </lineage>
</organism>
<evidence type="ECO:0000256" key="5">
    <source>
        <dbReference type="ARBA" id="ARBA00023125"/>
    </source>
</evidence>
<comment type="caution">
    <text evidence="7">Lacks conserved residue(s) required for the propagation of feature annotation.</text>
</comment>
<comment type="function">
    <text evidence="7">Modulates transcription in response to changes in cellular NADH/NAD(+) redox state.</text>
</comment>
<accession>A0A6F8ZIB1</accession>
<dbReference type="Gene3D" id="1.10.10.10">
    <property type="entry name" value="Winged helix-like DNA-binding domain superfamily/Winged helix DNA-binding domain"/>
    <property type="match status" value="1"/>
</dbReference>
<dbReference type="HAMAP" id="MF_01131">
    <property type="entry name" value="Rex"/>
    <property type="match status" value="1"/>
</dbReference>
<comment type="subcellular location">
    <subcellularLocation>
        <location evidence="7">Cytoplasm</location>
    </subcellularLocation>
</comment>